<dbReference type="Proteomes" id="UP000185663">
    <property type="component" value="Chromosome I"/>
</dbReference>
<dbReference type="SUPFAM" id="SSF81606">
    <property type="entry name" value="PP2C-like"/>
    <property type="match status" value="1"/>
</dbReference>
<dbReference type="InterPro" id="IPR036457">
    <property type="entry name" value="PPM-type-like_dom_sf"/>
</dbReference>
<dbReference type="Gene3D" id="3.30.450.20">
    <property type="entry name" value="PAS domain"/>
    <property type="match status" value="1"/>
</dbReference>
<dbReference type="Pfam" id="PF07228">
    <property type="entry name" value="SpoIIE"/>
    <property type="match status" value="1"/>
</dbReference>
<feature type="domain" description="PPM-type phosphatase" evidence="2">
    <location>
        <begin position="364"/>
        <end position="576"/>
    </location>
</feature>
<dbReference type="InterPro" id="IPR001932">
    <property type="entry name" value="PPM-type_phosphatase-like_dom"/>
</dbReference>
<dbReference type="SUPFAM" id="SSF55785">
    <property type="entry name" value="PYP-like sensor domain (PAS domain)"/>
    <property type="match status" value="1"/>
</dbReference>
<dbReference type="GO" id="GO:0016791">
    <property type="term" value="F:phosphatase activity"/>
    <property type="evidence" value="ECO:0007669"/>
    <property type="project" value="TreeGrafter"/>
</dbReference>
<dbReference type="SMART" id="SM00331">
    <property type="entry name" value="PP2C_SIG"/>
    <property type="match status" value="1"/>
</dbReference>
<proteinExistence type="predicted"/>
<organism evidence="3 4">
    <name type="scientific">Paraoerskovia marina</name>
    <dbReference type="NCBI Taxonomy" id="545619"/>
    <lineage>
        <taxon>Bacteria</taxon>
        <taxon>Bacillati</taxon>
        <taxon>Actinomycetota</taxon>
        <taxon>Actinomycetes</taxon>
        <taxon>Micrococcales</taxon>
        <taxon>Cellulomonadaceae</taxon>
        <taxon>Paraoerskovia</taxon>
    </lineage>
</organism>
<evidence type="ECO:0000256" key="1">
    <source>
        <dbReference type="ARBA" id="ARBA00022801"/>
    </source>
</evidence>
<protein>
    <submittedName>
        <fullName evidence="3">Stage II sporulation protein E (SpoIIE)</fullName>
    </submittedName>
</protein>
<dbReference type="InterPro" id="IPR035965">
    <property type="entry name" value="PAS-like_dom_sf"/>
</dbReference>
<keyword evidence="1" id="KW-0378">Hydrolase</keyword>
<accession>A0A1H1M774</accession>
<sequence length="578" mass="61973">MRTLGKAAVEVNRSENIGPYQFGNDSRVPCATTRAREEFGPAARLTKVADWFERAIAESESNEAARDLDWARTPIGDPSTWPPALRSAVQMCFGTQFPVLVAWGDELTMIYNDAFRMMLGRDLHPRAMGARLADIWGGIWPTMGPRVRDVLKTGRASWDVDLPLRIRRSGFVEETRFTFSLSPLRDADGSVSGIIDIAWETTDVVVDRRRLRTLRTLSTALGSIGDDTRSIPAVTSEVLTASSDLEGAQVYLREPDGTFPAAHPRYTGLVADAVREVAEVALPRWVGTTLVAPLSATPVPAGVIVLDGSSSYPFNDTQRSFLALIAHSVDSALSHGLTHQREVATVQGVSDALQEAIAPGTPDSPRWAVRYRPADHHLSIGGDWYDVVTLDNATYGVVVGDCVGHGLEAAVLMGQLRSAGRALFLADLGPAHTLTDLDAFASTVPGAECTSVFCGIVDTDAGTVTYSSAGHPPGLVVGADGTARWLEDARGAPLTIATRRRTEAVAALSPGDTVILYSDGLVERRGESLREGFARLERYALELVPQHDLASLPDALLAALVPGVAKDDVAIVVYRAGS</sequence>
<dbReference type="PANTHER" id="PTHR43156">
    <property type="entry name" value="STAGE II SPORULATION PROTEIN E-RELATED"/>
    <property type="match status" value="1"/>
</dbReference>
<dbReference type="STRING" id="545619.SAMN04489860_0139"/>
<evidence type="ECO:0000313" key="3">
    <source>
        <dbReference type="EMBL" id="SDR81859.1"/>
    </source>
</evidence>
<evidence type="ECO:0000313" key="4">
    <source>
        <dbReference type="Proteomes" id="UP000185663"/>
    </source>
</evidence>
<dbReference type="PANTHER" id="PTHR43156:SF2">
    <property type="entry name" value="STAGE II SPORULATION PROTEIN E"/>
    <property type="match status" value="1"/>
</dbReference>
<keyword evidence="4" id="KW-1185">Reference proteome</keyword>
<dbReference type="Gene3D" id="3.60.40.10">
    <property type="entry name" value="PPM-type phosphatase domain"/>
    <property type="match status" value="1"/>
</dbReference>
<dbReference type="SUPFAM" id="SSF55781">
    <property type="entry name" value="GAF domain-like"/>
    <property type="match status" value="1"/>
</dbReference>
<dbReference type="AlphaFoldDB" id="A0A1H1M774"/>
<evidence type="ECO:0000259" key="2">
    <source>
        <dbReference type="SMART" id="SM00331"/>
    </source>
</evidence>
<dbReference type="eggNOG" id="COG2208">
    <property type="taxonomic scope" value="Bacteria"/>
</dbReference>
<reference evidence="3 4" key="1">
    <citation type="submission" date="2016-10" db="EMBL/GenBank/DDBJ databases">
        <authorList>
            <person name="de Groot N.N."/>
        </authorList>
    </citation>
    <scope>NUCLEOTIDE SEQUENCE [LARGE SCALE GENOMIC DNA]</scope>
    <source>
        <strain evidence="3 4">DSM 22126</strain>
    </source>
</reference>
<name>A0A1H1M774_9CELL</name>
<gene>
    <name evidence="3" type="ORF">SAMN04489860_0139</name>
</gene>
<dbReference type="InterPro" id="IPR052016">
    <property type="entry name" value="Bact_Sigma-Reg"/>
</dbReference>
<dbReference type="EMBL" id="LT629776">
    <property type="protein sequence ID" value="SDR81859.1"/>
    <property type="molecule type" value="Genomic_DNA"/>
</dbReference>